<keyword evidence="2" id="KW-1185">Reference proteome</keyword>
<evidence type="ECO:0000313" key="1">
    <source>
        <dbReference type="EMBL" id="KAK4123471.1"/>
    </source>
</evidence>
<comment type="caution">
    <text evidence="1">The sequence shown here is derived from an EMBL/GenBank/DDBJ whole genome shotgun (WGS) entry which is preliminary data.</text>
</comment>
<name>A0AAN6Z326_9PEZI</name>
<sequence>MDDFGHAAPASSAQIQPLELKSSDWMSPGMGDQEAWRTSTSTVMPAEPTISHRLELDIAQGLYVHGQNLSHLTVTCFHLLSGSTSAFHHKSTPCMQPWLAQRQLAPWQLAISSTGRLRGGDWRDRCIWIHTEHCITYQPSSLPRQYRAARPASTTWKAF</sequence>
<gene>
    <name evidence="1" type="ORF">N657DRAFT_409577</name>
</gene>
<reference evidence="1" key="1">
    <citation type="journal article" date="2023" name="Mol. Phylogenet. Evol.">
        <title>Genome-scale phylogeny and comparative genomics of the fungal order Sordariales.</title>
        <authorList>
            <person name="Hensen N."/>
            <person name="Bonometti L."/>
            <person name="Westerberg I."/>
            <person name="Brannstrom I.O."/>
            <person name="Guillou S."/>
            <person name="Cros-Aarteil S."/>
            <person name="Calhoun S."/>
            <person name="Haridas S."/>
            <person name="Kuo A."/>
            <person name="Mondo S."/>
            <person name="Pangilinan J."/>
            <person name="Riley R."/>
            <person name="LaButti K."/>
            <person name="Andreopoulos B."/>
            <person name="Lipzen A."/>
            <person name="Chen C."/>
            <person name="Yan M."/>
            <person name="Daum C."/>
            <person name="Ng V."/>
            <person name="Clum A."/>
            <person name="Steindorff A."/>
            <person name="Ohm R.A."/>
            <person name="Martin F."/>
            <person name="Silar P."/>
            <person name="Natvig D.O."/>
            <person name="Lalanne C."/>
            <person name="Gautier V."/>
            <person name="Ament-Velasquez S.L."/>
            <person name="Kruys A."/>
            <person name="Hutchinson M.I."/>
            <person name="Powell A.J."/>
            <person name="Barry K."/>
            <person name="Miller A.N."/>
            <person name="Grigoriev I.V."/>
            <person name="Debuchy R."/>
            <person name="Gladieux P."/>
            <person name="Hiltunen Thoren M."/>
            <person name="Johannesson H."/>
        </authorList>
    </citation>
    <scope>NUCLEOTIDE SEQUENCE</scope>
    <source>
        <strain evidence="1">CBS 731.68</strain>
    </source>
</reference>
<organism evidence="1 2">
    <name type="scientific">Parathielavia appendiculata</name>
    <dbReference type="NCBI Taxonomy" id="2587402"/>
    <lineage>
        <taxon>Eukaryota</taxon>
        <taxon>Fungi</taxon>
        <taxon>Dikarya</taxon>
        <taxon>Ascomycota</taxon>
        <taxon>Pezizomycotina</taxon>
        <taxon>Sordariomycetes</taxon>
        <taxon>Sordariomycetidae</taxon>
        <taxon>Sordariales</taxon>
        <taxon>Chaetomiaceae</taxon>
        <taxon>Parathielavia</taxon>
    </lineage>
</organism>
<accession>A0AAN6Z326</accession>
<dbReference type="EMBL" id="MU853228">
    <property type="protein sequence ID" value="KAK4123471.1"/>
    <property type="molecule type" value="Genomic_DNA"/>
</dbReference>
<dbReference type="Proteomes" id="UP001302602">
    <property type="component" value="Unassembled WGS sequence"/>
</dbReference>
<evidence type="ECO:0000313" key="2">
    <source>
        <dbReference type="Proteomes" id="UP001302602"/>
    </source>
</evidence>
<protein>
    <submittedName>
        <fullName evidence="1">Uncharacterized protein</fullName>
    </submittedName>
</protein>
<dbReference type="GeneID" id="87824012"/>
<proteinExistence type="predicted"/>
<reference evidence="1" key="2">
    <citation type="submission" date="2023-05" db="EMBL/GenBank/DDBJ databases">
        <authorList>
            <consortium name="Lawrence Berkeley National Laboratory"/>
            <person name="Steindorff A."/>
            <person name="Hensen N."/>
            <person name="Bonometti L."/>
            <person name="Westerberg I."/>
            <person name="Brannstrom I.O."/>
            <person name="Guillou S."/>
            <person name="Cros-Aarteil S."/>
            <person name="Calhoun S."/>
            <person name="Haridas S."/>
            <person name="Kuo A."/>
            <person name="Mondo S."/>
            <person name="Pangilinan J."/>
            <person name="Riley R."/>
            <person name="Labutti K."/>
            <person name="Andreopoulos B."/>
            <person name="Lipzen A."/>
            <person name="Chen C."/>
            <person name="Yanf M."/>
            <person name="Daum C."/>
            <person name="Ng V."/>
            <person name="Clum A."/>
            <person name="Ohm R."/>
            <person name="Martin F."/>
            <person name="Silar P."/>
            <person name="Natvig D."/>
            <person name="Lalanne C."/>
            <person name="Gautier V."/>
            <person name="Ament-Velasquez S.L."/>
            <person name="Kruys A."/>
            <person name="Hutchinson M.I."/>
            <person name="Powell A.J."/>
            <person name="Barry K."/>
            <person name="Miller A.N."/>
            <person name="Grigoriev I.V."/>
            <person name="Debuchy R."/>
            <person name="Gladieux P."/>
            <person name="Thoren M.H."/>
            <person name="Johannesson H."/>
        </authorList>
    </citation>
    <scope>NUCLEOTIDE SEQUENCE</scope>
    <source>
        <strain evidence="1">CBS 731.68</strain>
    </source>
</reference>
<dbReference type="AlphaFoldDB" id="A0AAN6Z326"/>
<dbReference type="RefSeq" id="XP_062647242.1">
    <property type="nucleotide sequence ID" value="XM_062787242.1"/>
</dbReference>